<dbReference type="PROSITE" id="PS00622">
    <property type="entry name" value="HTH_LUXR_1"/>
    <property type="match status" value="1"/>
</dbReference>
<dbReference type="GO" id="GO:0003677">
    <property type="term" value="F:DNA binding"/>
    <property type="evidence" value="ECO:0007669"/>
    <property type="project" value="UniProtKB-KW"/>
</dbReference>
<dbReference type="InterPro" id="IPR058245">
    <property type="entry name" value="NreC/VraR/RcsB-like_REC"/>
</dbReference>
<reference evidence="9 10" key="1">
    <citation type="submission" date="2018-11" db="EMBL/GenBank/DDBJ databases">
        <title>Sequencing the genomes of 1000 actinobacteria strains.</title>
        <authorList>
            <person name="Klenk H.-P."/>
        </authorList>
    </citation>
    <scope>NUCLEOTIDE SEQUENCE [LARGE SCALE GENOMIC DNA]</scope>
    <source>
        <strain evidence="9 10">DSM 14012</strain>
    </source>
</reference>
<keyword evidence="4" id="KW-0804">Transcription</keyword>
<dbReference type="Pfam" id="PF00196">
    <property type="entry name" value="GerE"/>
    <property type="match status" value="1"/>
</dbReference>
<dbReference type="Proteomes" id="UP000266915">
    <property type="component" value="Unassembled WGS sequence"/>
</dbReference>
<feature type="domain" description="Response regulatory" evidence="8">
    <location>
        <begin position="10"/>
        <end position="126"/>
    </location>
</feature>
<evidence type="ECO:0000256" key="2">
    <source>
        <dbReference type="ARBA" id="ARBA00023015"/>
    </source>
</evidence>
<evidence type="ECO:0000256" key="1">
    <source>
        <dbReference type="ARBA" id="ARBA00022553"/>
    </source>
</evidence>
<accession>A0A3N2C383</accession>
<protein>
    <submittedName>
        <fullName evidence="9">LuxR family two component transcriptional regulator</fullName>
    </submittedName>
</protein>
<dbReference type="Gene3D" id="3.40.50.2300">
    <property type="match status" value="1"/>
</dbReference>
<dbReference type="SMART" id="SM00448">
    <property type="entry name" value="REC"/>
    <property type="match status" value="1"/>
</dbReference>
<dbReference type="SUPFAM" id="SSF46894">
    <property type="entry name" value="C-terminal effector domain of the bipartite response regulators"/>
    <property type="match status" value="1"/>
</dbReference>
<dbReference type="AlphaFoldDB" id="A0A3N2C383"/>
<dbReference type="SMART" id="SM00421">
    <property type="entry name" value="HTH_LUXR"/>
    <property type="match status" value="1"/>
</dbReference>
<dbReference type="GO" id="GO:0000160">
    <property type="term" value="P:phosphorelay signal transduction system"/>
    <property type="evidence" value="ECO:0007669"/>
    <property type="project" value="InterPro"/>
</dbReference>
<dbReference type="Pfam" id="PF00072">
    <property type="entry name" value="Response_reg"/>
    <property type="match status" value="1"/>
</dbReference>
<feature type="modified residue" description="4-aspartylphosphate" evidence="5">
    <location>
        <position position="61"/>
    </location>
</feature>
<feature type="domain" description="HTH luxR-type" evidence="7">
    <location>
        <begin position="159"/>
        <end position="224"/>
    </location>
</feature>
<keyword evidence="3" id="KW-0238">DNA-binding</keyword>
<comment type="caution">
    <text evidence="9">The sequence shown here is derived from an EMBL/GenBank/DDBJ whole genome shotgun (WGS) entry which is preliminary data.</text>
</comment>
<evidence type="ECO:0000256" key="4">
    <source>
        <dbReference type="ARBA" id="ARBA00023163"/>
    </source>
</evidence>
<dbReference type="PROSITE" id="PS50110">
    <property type="entry name" value="RESPONSE_REGULATORY"/>
    <property type="match status" value="1"/>
</dbReference>
<keyword evidence="1 5" id="KW-0597">Phosphoprotein</keyword>
<dbReference type="PANTHER" id="PTHR43214:SF24">
    <property type="entry name" value="TRANSCRIPTIONAL REGULATORY PROTEIN NARL-RELATED"/>
    <property type="match status" value="1"/>
</dbReference>
<dbReference type="CDD" id="cd06170">
    <property type="entry name" value="LuxR_C_like"/>
    <property type="match status" value="1"/>
</dbReference>
<dbReference type="PANTHER" id="PTHR43214">
    <property type="entry name" value="TWO-COMPONENT RESPONSE REGULATOR"/>
    <property type="match status" value="1"/>
</dbReference>
<dbReference type="InterPro" id="IPR039420">
    <property type="entry name" value="WalR-like"/>
</dbReference>
<keyword evidence="2" id="KW-0805">Transcription regulation</keyword>
<evidence type="ECO:0000256" key="3">
    <source>
        <dbReference type="ARBA" id="ARBA00023125"/>
    </source>
</evidence>
<evidence type="ECO:0000259" key="8">
    <source>
        <dbReference type="PROSITE" id="PS50110"/>
    </source>
</evidence>
<evidence type="ECO:0000256" key="6">
    <source>
        <dbReference type="SAM" id="MobiDB-lite"/>
    </source>
</evidence>
<gene>
    <name evidence="9" type="ORF">EDD42_2035</name>
</gene>
<evidence type="ECO:0000313" key="10">
    <source>
        <dbReference type="Proteomes" id="UP000266915"/>
    </source>
</evidence>
<feature type="region of interest" description="Disordered" evidence="6">
    <location>
        <begin position="147"/>
        <end position="166"/>
    </location>
</feature>
<evidence type="ECO:0000259" key="7">
    <source>
        <dbReference type="PROSITE" id="PS50043"/>
    </source>
</evidence>
<name>A0A3N2C383_9MICO</name>
<dbReference type="InterPro" id="IPR011006">
    <property type="entry name" value="CheY-like_superfamily"/>
</dbReference>
<evidence type="ECO:0000256" key="5">
    <source>
        <dbReference type="PROSITE-ProRule" id="PRU00169"/>
    </source>
</evidence>
<sequence length="234" mass="25218">MSATSPSIVSVLVVDDQELVRIGSALTLDSAPDIEVVGEAATGEEAIRRARELRPDVVLMDVRMPGMGGVEATRIITTVDPATRVLILTTFDIDEYAFGGLDAGASAFLLKSTPPDRLQEAVRTIHAGEAVVEPRITKRLIEHYASGGRSREHGGAGGTAHPLDPLSPREHDVFGCIVAGLSNREISDALHLSPSTVKTHVNRIFAKLHLRDRVHAVILGQELRTRGARQARFD</sequence>
<dbReference type="RefSeq" id="WP_234993975.1">
    <property type="nucleotide sequence ID" value="NZ_FXAP01000001.1"/>
</dbReference>
<organism evidence="9 10">
    <name type="scientific">Plantibacter flavus</name>
    <dbReference type="NCBI Taxonomy" id="150123"/>
    <lineage>
        <taxon>Bacteria</taxon>
        <taxon>Bacillati</taxon>
        <taxon>Actinomycetota</taxon>
        <taxon>Actinomycetes</taxon>
        <taxon>Micrococcales</taxon>
        <taxon>Microbacteriaceae</taxon>
        <taxon>Plantibacter</taxon>
    </lineage>
</organism>
<proteinExistence type="predicted"/>
<keyword evidence="10" id="KW-1185">Reference proteome</keyword>
<evidence type="ECO:0000313" key="9">
    <source>
        <dbReference type="EMBL" id="ROR81953.1"/>
    </source>
</evidence>
<dbReference type="PRINTS" id="PR00038">
    <property type="entry name" value="HTHLUXR"/>
</dbReference>
<dbReference type="GO" id="GO:0006355">
    <property type="term" value="P:regulation of DNA-templated transcription"/>
    <property type="evidence" value="ECO:0007669"/>
    <property type="project" value="InterPro"/>
</dbReference>
<dbReference type="CDD" id="cd17535">
    <property type="entry name" value="REC_NarL-like"/>
    <property type="match status" value="1"/>
</dbReference>
<dbReference type="InterPro" id="IPR001789">
    <property type="entry name" value="Sig_transdc_resp-reg_receiver"/>
</dbReference>
<dbReference type="SUPFAM" id="SSF52172">
    <property type="entry name" value="CheY-like"/>
    <property type="match status" value="1"/>
</dbReference>
<dbReference type="InterPro" id="IPR016032">
    <property type="entry name" value="Sig_transdc_resp-reg_C-effctor"/>
</dbReference>
<dbReference type="InterPro" id="IPR000792">
    <property type="entry name" value="Tscrpt_reg_LuxR_C"/>
</dbReference>
<dbReference type="EMBL" id="RKHL01000001">
    <property type="protein sequence ID" value="ROR81953.1"/>
    <property type="molecule type" value="Genomic_DNA"/>
</dbReference>
<dbReference type="PROSITE" id="PS50043">
    <property type="entry name" value="HTH_LUXR_2"/>
    <property type="match status" value="1"/>
</dbReference>